<keyword evidence="1" id="KW-0732">Signal</keyword>
<protein>
    <submittedName>
        <fullName evidence="2">Uncharacterized protein</fullName>
    </submittedName>
</protein>
<reference evidence="2 3" key="1">
    <citation type="submission" date="2020-07" db="EMBL/GenBank/DDBJ databases">
        <title>Sequencing the genomes of 1000 actinobacteria strains.</title>
        <authorList>
            <person name="Klenk H.-P."/>
        </authorList>
    </citation>
    <scope>NUCLEOTIDE SEQUENCE [LARGE SCALE GENOMIC DNA]</scope>
    <source>
        <strain evidence="2 3">DSM 45763</strain>
    </source>
</reference>
<dbReference type="EMBL" id="JACCCO010000004">
    <property type="protein sequence ID" value="NYF44557.1"/>
    <property type="molecule type" value="Genomic_DNA"/>
</dbReference>
<keyword evidence="3" id="KW-1185">Reference proteome</keyword>
<dbReference type="Proteomes" id="UP000576393">
    <property type="component" value="Unassembled WGS sequence"/>
</dbReference>
<comment type="caution">
    <text evidence="2">The sequence shown here is derived from an EMBL/GenBank/DDBJ whole genome shotgun (WGS) entry which is preliminary data.</text>
</comment>
<evidence type="ECO:0000313" key="3">
    <source>
        <dbReference type="Proteomes" id="UP000576393"/>
    </source>
</evidence>
<accession>A0A852V407</accession>
<sequence length="94" mass="10099">MLRRLLVSAALAGSVLVVPAAALPASATAAQAPAAAASLSACTYRRDGNVWRCITPGAFCPSAARNRYGYAKVTNRRYKCLKVSGDTRWRWKRA</sequence>
<evidence type="ECO:0000256" key="1">
    <source>
        <dbReference type="SAM" id="SignalP"/>
    </source>
</evidence>
<gene>
    <name evidence="2" type="ORF">HDA43_006799</name>
</gene>
<dbReference type="RefSeq" id="WP_179828979.1">
    <property type="nucleotide sequence ID" value="NZ_JACCCO010000004.1"/>
</dbReference>
<name>A0A852V407_9ACTN</name>
<feature type="chain" id="PRO_5038876002" evidence="1">
    <location>
        <begin position="21"/>
        <end position="94"/>
    </location>
</feature>
<feature type="signal peptide" evidence="1">
    <location>
        <begin position="1"/>
        <end position="20"/>
    </location>
</feature>
<evidence type="ECO:0000313" key="2">
    <source>
        <dbReference type="EMBL" id="NYF44557.1"/>
    </source>
</evidence>
<organism evidence="2 3">
    <name type="scientific">Streptosporangium sandarakinum</name>
    <dbReference type="NCBI Taxonomy" id="1260955"/>
    <lineage>
        <taxon>Bacteria</taxon>
        <taxon>Bacillati</taxon>
        <taxon>Actinomycetota</taxon>
        <taxon>Actinomycetes</taxon>
        <taxon>Streptosporangiales</taxon>
        <taxon>Streptosporangiaceae</taxon>
        <taxon>Streptosporangium</taxon>
    </lineage>
</organism>
<proteinExistence type="predicted"/>
<dbReference type="AlphaFoldDB" id="A0A852V407"/>